<sequence>MTVQVTENAAKQIRKQLEKRGSGLGLRLGVKASGCSGYAYVLDYADQAEADELVFDQFGVKLLVKRIDLDKLDGIVLDYVREGFNETFKFLNPNVKATCGCGESFAV</sequence>
<dbReference type="GO" id="GO:0016226">
    <property type="term" value="P:iron-sulfur cluster assembly"/>
    <property type="evidence" value="ECO:0007669"/>
    <property type="project" value="InterPro"/>
</dbReference>
<dbReference type="GO" id="GO:0005829">
    <property type="term" value="C:cytosol"/>
    <property type="evidence" value="ECO:0007669"/>
    <property type="project" value="TreeGrafter"/>
</dbReference>
<dbReference type="OrthoDB" id="9801228at2"/>
<dbReference type="InterPro" id="IPR017870">
    <property type="entry name" value="FeS_cluster_insertion_CS"/>
</dbReference>
<feature type="domain" description="Core" evidence="2">
    <location>
        <begin position="1"/>
        <end position="103"/>
    </location>
</feature>
<dbReference type="InterPro" id="IPR000361">
    <property type="entry name" value="ATAP_core_dom"/>
</dbReference>
<dbReference type="InterPro" id="IPR035903">
    <property type="entry name" value="HesB-like_dom_sf"/>
</dbReference>
<gene>
    <name evidence="3" type="ORF">A1355_07520</name>
</gene>
<evidence type="ECO:0000259" key="2">
    <source>
        <dbReference type="Pfam" id="PF01521"/>
    </source>
</evidence>
<dbReference type="NCBIfam" id="TIGR00049">
    <property type="entry name" value="iron-sulfur cluster assembly accessory protein"/>
    <property type="match status" value="1"/>
</dbReference>
<dbReference type="Proteomes" id="UP000077628">
    <property type="component" value="Unassembled WGS sequence"/>
</dbReference>
<accession>A0A177NJ79</accession>
<dbReference type="Pfam" id="PF01521">
    <property type="entry name" value="Fe-S_biosyn"/>
    <property type="match status" value="1"/>
</dbReference>
<dbReference type="AlphaFoldDB" id="A0A177NJ79"/>
<dbReference type="PROSITE" id="PS01152">
    <property type="entry name" value="HESB"/>
    <property type="match status" value="1"/>
</dbReference>
<dbReference type="PANTHER" id="PTHR10072:SF41">
    <property type="entry name" value="IRON-SULFUR CLUSTER ASSEMBLY 1 HOMOLOG, MITOCHONDRIAL"/>
    <property type="match status" value="1"/>
</dbReference>
<comment type="caution">
    <text evidence="3">The sequence shown here is derived from an EMBL/GenBank/DDBJ whole genome shotgun (WGS) entry which is preliminary data.</text>
</comment>
<comment type="similarity">
    <text evidence="1">Belongs to the HesB/IscA family.</text>
</comment>
<dbReference type="Gene3D" id="2.60.300.12">
    <property type="entry name" value="HesB-like domain"/>
    <property type="match status" value="1"/>
</dbReference>
<evidence type="ECO:0000313" key="3">
    <source>
        <dbReference type="EMBL" id="OAI17483.1"/>
    </source>
</evidence>
<protein>
    <submittedName>
        <fullName evidence="3">Iron-sulfur cluster assembly protein IscA</fullName>
    </submittedName>
</protein>
<keyword evidence="4" id="KW-1185">Reference proteome</keyword>
<reference evidence="4" key="1">
    <citation type="submission" date="2016-03" db="EMBL/GenBank/DDBJ databases">
        <authorList>
            <person name="Heylen K."/>
            <person name="De Vos P."/>
            <person name="Vekeman B."/>
        </authorList>
    </citation>
    <scope>NUCLEOTIDE SEQUENCE [LARGE SCALE GENOMIC DNA]</scope>
    <source>
        <strain evidence="4">R-45383</strain>
    </source>
</reference>
<name>A0A177NJ79_9GAMM</name>
<dbReference type="STRING" id="702114.A1355_07520"/>
<dbReference type="InterPro" id="IPR050322">
    <property type="entry name" value="Fe-S_cluster_asmbl/transfer"/>
</dbReference>
<dbReference type="EMBL" id="LUUK01000177">
    <property type="protein sequence ID" value="OAI17483.1"/>
    <property type="molecule type" value="Genomic_DNA"/>
</dbReference>
<dbReference type="GO" id="GO:0051537">
    <property type="term" value="F:2 iron, 2 sulfur cluster binding"/>
    <property type="evidence" value="ECO:0007669"/>
    <property type="project" value="UniProtKB-ARBA"/>
</dbReference>
<dbReference type="PANTHER" id="PTHR10072">
    <property type="entry name" value="IRON-SULFUR CLUSTER ASSEMBLY PROTEIN"/>
    <property type="match status" value="1"/>
</dbReference>
<organism evidence="3 4">
    <name type="scientific">Methylomonas koyamae</name>
    <dbReference type="NCBI Taxonomy" id="702114"/>
    <lineage>
        <taxon>Bacteria</taxon>
        <taxon>Pseudomonadati</taxon>
        <taxon>Pseudomonadota</taxon>
        <taxon>Gammaproteobacteria</taxon>
        <taxon>Methylococcales</taxon>
        <taxon>Methylococcaceae</taxon>
        <taxon>Methylomonas</taxon>
    </lineage>
</organism>
<evidence type="ECO:0000256" key="1">
    <source>
        <dbReference type="ARBA" id="ARBA00006718"/>
    </source>
</evidence>
<dbReference type="SUPFAM" id="SSF89360">
    <property type="entry name" value="HesB-like domain"/>
    <property type="match status" value="1"/>
</dbReference>
<evidence type="ECO:0000313" key="4">
    <source>
        <dbReference type="Proteomes" id="UP000077628"/>
    </source>
</evidence>
<dbReference type="InterPro" id="IPR016092">
    <property type="entry name" value="ATAP"/>
</dbReference>
<proteinExistence type="inferred from homology"/>
<dbReference type="RefSeq" id="WP_064029351.1">
    <property type="nucleotide sequence ID" value="NZ_LUUK01000177.1"/>
</dbReference>